<proteinExistence type="predicted"/>
<keyword evidence="3" id="KW-1185">Reference proteome</keyword>
<feature type="region of interest" description="Disordered" evidence="1">
    <location>
        <begin position="1"/>
        <end position="21"/>
    </location>
</feature>
<reference evidence="2" key="1">
    <citation type="journal article" date="2023" name="Nat. Commun.">
        <title>Diploid and tetraploid genomes of Acorus and the evolution of monocots.</title>
        <authorList>
            <person name="Ma L."/>
            <person name="Liu K.W."/>
            <person name="Li Z."/>
            <person name="Hsiao Y.Y."/>
            <person name="Qi Y."/>
            <person name="Fu T."/>
            <person name="Tang G.D."/>
            <person name="Zhang D."/>
            <person name="Sun W.H."/>
            <person name="Liu D.K."/>
            <person name="Li Y."/>
            <person name="Chen G.Z."/>
            <person name="Liu X.D."/>
            <person name="Liao X.Y."/>
            <person name="Jiang Y.T."/>
            <person name="Yu X."/>
            <person name="Hao Y."/>
            <person name="Huang J."/>
            <person name="Zhao X.W."/>
            <person name="Ke S."/>
            <person name="Chen Y.Y."/>
            <person name="Wu W.L."/>
            <person name="Hsu J.L."/>
            <person name="Lin Y.F."/>
            <person name="Huang M.D."/>
            <person name="Li C.Y."/>
            <person name="Huang L."/>
            <person name="Wang Z.W."/>
            <person name="Zhao X."/>
            <person name="Zhong W.Y."/>
            <person name="Peng D.H."/>
            <person name="Ahmad S."/>
            <person name="Lan S."/>
            <person name="Zhang J.S."/>
            <person name="Tsai W.C."/>
            <person name="Van de Peer Y."/>
            <person name="Liu Z.J."/>
        </authorList>
    </citation>
    <scope>NUCLEOTIDE SEQUENCE</scope>
    <source>
        <strain evidence="2">CP</strain>
    </source>
</reference>
<dbReference type="EMBL" id="JAUJYO010000022">
    <property type="protein sequence ID" value="KAK1281973.1"/>
    <property type="molecule type" value="Genomic_DNA"/>
</dbReference>
<dbReference type="AlphaFoldDB" id="A0AAV9C126"/>
<comment type="caution">
    <text evidence="2">The sequence shown here is derived from an EMBL/GenBank/DDBJ whole genome shotgun (WGS) entry which is preliminary data.</text>
</comment>
<sequence length="99" mass="11558">MWHPTYSAYPQTKKEHSLRPEQADSLIWRPAASGEYTVKGGYRWWRERTAGTQPSFPRYHQIWRPPVPTKIKQRLLTKVYRAKWATNAATTCVLCEAAP</sequence>
<organism evidence="2 3">
    <name type="scientific">Acorus calamus</name>
    <name type="common">Sweet flag</name>
    <dbReference type="NCBI Taxonomy" id="4465"/>
    <lineage>
        <taxon>Eukaryota</taxon>
        <taxon>Viridiplantae</taxon>
        <taxon>Streptophyta</taxon>
        <taxon>Embryophyta</taxon>
        <taxon>Tracheophyta</taxon>
        <taxon>Spermatophyta</taxon>
        <taxon>Magnoliopsida</taxon>
        <taxon>Liliopsida</taxon>
        <taxon>Acoraceae</taxon>
        <taxon>Acorus</taxon>
    </lineage>
</organism>
<evidence type="ECO:0000313" key="3">
    <source>
        <dbReference type="Proteomes" id="UP001180020"/>
    </source>
</evidence>
<gene>
    <name evidence="2" type="ORF">QJS10_CPB22g00902</name>
</gene>
<feature type="compositionally biased region" description="Basic and acidic residues" evidence="1">
    <location>
        <begin position="12"/>
        <end position="21"/>
    </location>
</feature>
<evidence type="ECO:0000256" key="1">
    <source>
        <dbReference type="SAM" id="MobiDB-lite"/>
    </source>
</evidence>
<dbReference type="Proteomes" id="UP001180020">
    <property type="component" value="Unassembled WGS sequence"/>
</dbReference>
<evidence type="ECO:0000313" key="2">
    <source>
        <dbReference type="EMBL" id="KAK1281973.1"/>
    </source>
</evidence>
<protein>
    <submittedName>
        <fullName evidence="2">Uncharacterized protein</fullName>
    </submittedName>
</protein>
<reference evidence="2" key="2">
    <citation type="submission" date="2023-06" db="EMBL/GenBank/DDBJ databases">
        <authorList>
            <person name="Ma L."/>
            <person name="Liu K.-W."/>
            <person name="Li Z."/>
            <person name="Hsiao Y.-Y."/>
            <person name="Qi Y."/>
            <person name="Fu T."/>
            <person name="Tang G."/>
            <person name="Zhang D."/>
            <person name="Sun W.-H."/>
            <person name="Liu D.-K."/>
            <person name="Li Y."/>
            <person name="Chen G.-Z."/>
            <person name="Liu X.-D."/>
            <person name="Liao X.-Y."/>
            <person name="Jiang Y.-T."/>
            <person name="Yu X."/>
            <person name="Hao Y."/>
            <person name="Huang J."/>
            <person name="Zhao X.-W."/>
            <person name="Ke S."/>
            <person name="Chen Y.-Y."/>
            <person name="Wu W.-L."/>
            <person name="Hsu J.-L."/>
            <person name="Lin Y.-F."/>
            <person name="Huang M.-D."/>
            <person name="Li C.-Y."/>
            <person name="Huang L."/>
            <person name="Wang Z.-W."/>
            <person name="Zhao X."/>
            <person name="Zhong W.-Y."/>
            <person name="Peng D.-H."/>
            <person name="Ahmad S."/>
            <person name="Lan S."/>
            <person name="Zhang J.-S."/>
            <person name="Tsai W.-C."/>
            <person name="Van De Peer Y."/>
            <person name="Liu Z.-J."/>
        </authorList>
    </citation>
    <scope>NUCLEOTIDE SEQUENCE</scope>
    <source>
        <strain evidence="2">CP</strain>
        <tissue evidence="2">Leaves</tissue>
    </source>
</reference>
<name>A0AAV9C126_ACOCL</name>
<accession>A0AAV9C126</accession>